<dbReference type="CDD" id="cd00293">
    <property type="entry name" value="USP-like"/>
    <property type="match status" value="1"/>
</dbReference>
<dbReference type="PANTHER" id="PTHR46268:SF6">
    <property type="entry name" value="UNIVERSAL STRESS PROTEIN UP12"/>
    <property type="match status" value="1"/>
</dbReference>
<dbReference type="Pfam" id="PF00582">
    <property type="entry name" value="Usp"/>
    <property type="match status" value="1"/>
</dbReference>
<dbReference type="InterPro" id="IPR006016">
    <property type="entry name" value="UspA"/>
</dbReference>
<dbReference type="Gene3D" id="3.40.50.620">
    <property type="entry name" value="HUPs"/>
    <property type="match status" value="1"/>
</dbReference>
<dbReference type="PRINTS" id="PR01438">
    <property type="entry name" value="UNVRSLSTRESS"/>
</dbReference>
<evidence type="ECO:0000313" key="4">
    <source>
        <dbReference type="Proteomes" id="UP000216013"/>
    </source>
</evidence>
<feature type="domain" description="UspA" evidence="2">
    <location>
        <begin position="12"/>
        <end position="151"/>
    </location>
</feature>
<evidence type="ECO:0000256" key="1">
    <source>
        <dbReference type="ARBA" id="ARBA00008791"/>
    </source>
</evidence>
<dbReference type="EMBL" id="NPBV01000010">
    <property type="protein sequence ID" value="PAD21472.1"/>
    <property type="molecule type" value="Genomic_DNA"/>
</dbReference>
<dbReference type="Proteomes" id="UP000216013">
    <property type="component" value="Unassembled WGS sequence"/>
</dbReference>
<sequence length="151" mass="16463">MATIMVVGGASMYKKILLAVDGSEYSIRATEEVIKICQASTHPVQLEVTHVIQDVSNSEIVLQQVKPDNMNRDGELRIQPNEAELQNANIPYTRTIERGDAGKTIANKANNDTFDLVVIGTRGLNGFQKLVVGSVSTEVIKRANCPVLVVK</sequence>
<comment type="caution">
    <text evidence="3">The sequence shown here is derived from an EMBL/GenBank/DDBJ whole genome shotgun (WGS) entry which is preliminary data.</text>
</comment>
<name>A0A268ABJ1_9BACI</name>
<accession>A0A268ABJ1</accession>
<gene>
    <name evidence="3" type="ORF">CHH64_08200</name>
</gene>
<evidence type="ECO:0000259" key="2">
    <source>
        <dbReference type="Pfam" id="PF00582"/>
    </source>
</evidence>
<proteinExistence type="inferred from homology"/>
<organism evidence="3 4">
    <name type="scientific">Terribacillus saccharophilus</name>
    <dbReference type="NCBI Taxonomy" id="361277"/>
    <lineage>
        <taxon>Bacteria</taxon>
        <taxon>Bacillati</taxon>
        <taxon>Bacillota</taxon>
        <taxon>Bacilli</taxon>
        <taxon>Bacillales</taxon>
        <taxon>Bacillaceae</taxon>
        <taxon>Terribacillus</taxon>
    </lineage>
</organism>
<dbReference type="InterPro" id="IPR006015">
    <property type="entry name" value="Universal_stress_UspA"/>
</dbReference>
<protein>
    <recommendedName>
        <fullName evidence="2">UspA domain-containing protein</fullName>
    </recommendedName>
</protein>
<reference evidence="3 4" key="1">
    <citation type="submission" date="2017-07" db="EMBL/GenBank/DDBJ databases">
        <title>Isolation and whole genome analysis of endospore-forming bacteria from heroin.</title>
        <authorList>
            <person name="Kalinowski J."/>
            <person name="Ahrens B."/>
            <person name="Al-Dilaimi A."/>
            <person name="Winkler A."/>
            <person name="Wibberg D."/>
            <person name="Schleenbecker U."/>
            <person name="Ruckert C."/>
            <person name="Wolfel R."/>
            <person name="Grass G."/>
        </authorList>
    </citation>
    <scope>NUCLEOTIDE SEQUENCE [LARGE SCALE GENOMIC DNA]</scope>
    <source>
        <strain evidence="3 4">7528</strain>
    </source>
</reference>
<dbReference type="PANTHER" id="PTHR46268">
    <property type="entry name" value="STRESS RESPONSE PROTEIN NHAX"/>
    <property type="match status" value="1"/>
</dbReference>
<evidence type="ECO:0000313" key="3">
    <source>
        <dbReference type="EMBL" id="PAD21472.1"/>
    </source>
</evidence>
<comment type="similarity">
    <text evidence="1">Belongs to the universal stress protein A family.</text>
</comment>
<dbReference type="SUPFAM" id="SSF52402">
    <property type="entry name" value="Adenine nucleotide alpha hydrolases-like"/>
    <property type="match status" value="1"/>
</dbReference>
<dbReference type="InterPro" id="IPR014729">
    <property type="entry name" value="Rossmann-like_a/b/a_fold"/>
</dbReference>
<dbReference type="AlphaFoldDB" id="A0A268ABJ1"/>